<dbReference type="OrthoDB" id="9815829at2"/>
<evidence type="ECO:0000313" key="3">
    <source>
        <dbReference type="Proteomes" id="UP000199514"/>
    </source>
</evidence>
<evidence type="ECO:0000259" key="1">
    <source>
        <dbReference type="Pfam" id="PF00535"/>
    </source>
</evidence>
<dbReference type="InterPro" id="IPR029044">
    <property type="entry name" value="Nucleotide-diphossugar_trans"/>
</dbReference>
<dbReference type="EMBL" id="FOLE01000006">
    <property type="protein sequence ID" value="SFC53144.1"/>
    <property type="molecule type" value="Genomic_DNA"/>
</dbReference>
<dbReference type="RefSeq" id="WP_091512561.1">
    <property type="nucleotide sequence ID" value="NZ_FOLE01000006.1"/>
</dbReference>
<dbReference type="PANTHER" id="PTHR22916:SF3">
    <property type="entry name" value="UDP-GLCNAC:BETAGAL BETA-1,3-N-ACETYLGLUCOSAMINYLTRANSFERASE-LIKE PROTEIN 1"/>
    <property type="match status" value="1"/>
</dbReference>
<proteinExistence type="predicted"/>
<evidence type="ECO:0000313" key="2">
    <source>
        <dbReference type="EMBL" id="SFC53144.1"/>
    </source>
</evidence>
<dbReference type="Pfam" id="PF00535">
    <property type="entry name" value="Glycos_transf_2"/>
    <property type="match status" value="1"/>
</dbReference>
<dbReference type="Gene3D" id="3.90.550.10">
    <property type="entry name" value="Spore Coat Polysaccharide Biosynthesis Protein SpsA, Chain A"/>
    <property type="match status" value="1"/>
</dbReference>
<name>A0A1I1JX43_9BACT</name>
<reference evidence="2 3" key="1">
    <citation type="submission" date="2016-10" db="EMBL/GenBank/DDBJ databases">
        <authorList>
            <person name="de Groot N.N."/>
        </authorList>
    </citation>
    <scope>NUCLEOTIDE SEQUENCE [LARGE SCALE GENOMIC DNA]</scope>
    <source>
        <strain evidence="2 3">DSM 6793</strain>
    </source>
</reference>
<dbReference type="GO" id="GO:0016758">
    <property type="term" value="F:hexosyltransferase activity"/>
    <property type="evidence" value="ECO:0007669"/>
    <property type="project" value="UniProtKB-ARBA"/>
</dbReference>
<dbReference type="STRING" id="927664.SAMN05421780_106153"/>
<keyword evidence="3" id="KW-1185">Reference proteome</keyword>
<dbReference type="PANTHER" id="PTHR22916">
    <property type="entry name" value="GLYCOSYLTRANSFERASE"/>
    <property type="match status" value="1"/>
</dbReference>
<dbReference type="Proteomes" id="UP000199514">
    <property type="component" value="Unassembled WGS sequence"/>
</dbReference>
<feature type="domain" description="Glycosyltransferase 2-like" evidence="1">
    <location>
        <begin position="6"/>
        <end position="153"/>
    </location>
</feature>
<accession>A0A1I1JX43</accession>
<gene>
    <name evidence="2" type="ORF">SAMN05421780_106153</name>
</gene>
<protein>
    <submittedName>
        <fullName evidence="2">Glycosyl transferase family 2</fullName>
    </submittedName>
</protein>
<dbReference type="InterPro" id="IPR001173">
    <property type="entry name" value="Glyco_trans_2-like"/>
</dbReference>
<sequence length="339" mass="38561">MSELISIITPTYNHERFIGSCIESVLAQTYPHWEMLIVNDGSTDRTAEVAAEYAAKDARIKVINQANKGIYRLAENYNLALAESKGDLIAVLEGDDIWLPHKLATQVEAMHKQPDAVLCWGCAYSANTDLSEKYELHPKQLAKNIAFYDNSPVCNIYNVLFDDFLPPLTFLIRKSALQQLGGFVQSYKFPAVDLPTLMLLARHGRFIFLNEVLGYWRVHAYQVTKTYGLDILDSGRRIFTDNYKAMTEQQRAVLRFGQKEIDGYYRDAEVISFTRSGRFKLVRGEYASARQDFGKALGMNGLAAPVWKLRAAIGWTLSWFNTDVETLAKWLGRASYKKR</sequence>
<dbReference type="SUPFAM" id="SSF53448">
    <property type="entry name" value="Nucleotide-diphospho-sugar transferases"/>
    <property type="match status" value="1"/>
</dbReference>
<keyword evidence="2" id="KW-0808">Transferase</keyword>
<dbReference type="CDD" id="cd00761">
    <property type="entry name" value="Glyco_tranf_GTA_type"/>
    <property type="match status" value="1"/>
</dbReference>
<organism evidence="2 3">
    <name type="scientific">Flexibacter flexilis DSM 6793</name>
    <dbReference type="NCBI Taxonomy" id="927664"/>
    <lineage>
        <taxon>Bacteria</taxon>
        <taxon>Pseudomonadati</taxon>
        <taxon>Bacteroidota</taxon>
        <taxon>Cytophagia</taxon>
        <taxon>Cytophagales</taxon>
        <taxon>Flexibacteraceae</taxon>
        <taxon>Flexibacter</taxon>
    </lineage>
</organism>
<dbReference type="AlphaFoldDB" id="A0A1I1JX43"/>